<dbReference type="Proteomes" id="UP000824055">
    <property type="component" value="Unassembled WGS sequence"/>
</dbReference>
<evidence type="ECO:0000256" key="1">
    <source>
        <dbReference type="ARBA" id="ARBA00022691"/>
    </source>
</evidence>
<dbReference type="EMBL" id="DXBE01000032">
    <property type="protein sequence ID" value="HIZ69103.1"/>
    <property type="molecule type" value="Genomic_DNA"/>
</dbReference>
<comment type="similarity">
    <text evidence="2">Belongs to the tRNA methyltransferase O family.</text>
</comment>
<evidence type="ECO:0000313" key="5">
    <source>
        <dbReference type="Proteomes" id="UP000824055"/>
    </source>
</evidence>
<reference evidence="4" key="2">
    <citation type="submission" date="2021-04" db="EMBL/GenBank/DDBJ databases">
        <authorList>
            <person name="Gilroy R."/>
        </authorList>
    </citation>
    <scope>NUCLEOTIDE SEQUENCE</scope>
    <source>
        <strain evidence="4">ChiHecec3B27-8219</strain>
    </source>
</reference>
<protein>
    <submittedName>
        <fullName evidence="4">tRNA (N6-threonylcarbamoyladenosine(37)-N6)-methyltransferase TrmO</fullName>
    </submittedName>
</protein>
<dbReference type="InterPro" id="IPR041369">
    <property type="entry name" value="TrmO_C"/>
</dbReference>
<sequence length="230" mass="25678">MDITPVARFRSPFSSKFGIPKQSGIIASLRGSIEFEPPFRNPDALRGIDAFDYLWLIWEFSANPHAAHGLLVRPPRLGGNERVGVFASRSPFRPNGLGLSSVRLSHVEWDTPRGPVLHVLGADLMDGTPIYDIKPYVVYADSHPEARSGFVDARQWTKSEVILPAVVLSVLRQAGWSDELVDTLVKVLEQDPRPRYQQDPARVYGMPFAGYDIHFRCQEGKVMVTDAVPL</sequence>
<accession>A0A9D2FX70</accession>
<dbReference type="InterPro" id="IPR023368">
    <property type="entry name" value="UPF0066_cons_site"/>
</dbReference>
<dbReference type="PANTHER" id="PTHR12818">
    <property type="entry name" value="TRNA (ADENINE(37)-N6)-METHYLTRANSFERASE"/>
    <property type="match status" value="1"/>
</dbReference>
<evidence type="ECO:0000313" key="4">
    <source>
        <dbReference type="EMBL" id="HIZ69103.1"/>
    </source>
</evidence>
<name>A0A9D2FX70_9BACT</name>
<organism evidence="4 5">
    <name type="scientific">Candidatus Prevotella avicola</name>
    <dbReference type="NCBI Taxonomy" id="2838738"/>
    <lineage>
        <taxon>Bacteria</taxon>
        <taxon>Pseudomonadati</taxon>
        <taxon>Bacteroidota</taxon>
        <taxon>Bacteroidia</taxon>
        <taxon>Bacteroidales</taxon>
        <taxon>Prevotellaceae</taxon>
        <taxon>Prevotella</taxon>
    </lineage>
</organism>
<dbReference type="Gene3D" id="3.30.2310.10">
    <property type="entry name" value="YaeB-like"/>
    <property type="match status" value="1"/>
</dbReference>
<comment type="caution">
    <text evidence="4">The sequence shown here is derived from an EMBL/GenBank/DDBJ whole genome shotgun (WGS) entry which is preliminary data.</text>
</comment>
<dbReference type="PROSITE" id="PS51668">
    <property type="entry name" value="TSAA_2"/>
    <property type="match status" value="1"/>
</dbReference>
<dbReference type="InterPro" id="IPR036413">
    <property type="entry name" value="YaeB-like_sf"/>
</dbReference>
<dbReference type="InterPro" id="IPR036414">
    <property type="entry name" value="YaeB_N_sf"/>
</dbReference>
<dbReference type="SUPFAM" id="SSF118196">
    <property type="entry name" value="YaeB-like"/>
    <property type="match status" value="1"/>
</dbReference>
<evidence type="ECO:0000259" key="3">
    <source>
        <dbReference type="PROSITE" id="PS51668"/>
    </source>
</evidence>
<evidence type="ECO:0000256" key="2">
    <source>
        <dbReference type="ARBA" id="ARBA00033753"/>
    </source>
</evidence>
<feature type="domain" description="TsaA-like" evidence="3">
    <location>
        <begin position="3"/>
        <end position="145"/>
    </location>
</feature>
<dbReference type="NCBIfam" id="TIGR00104">
    <property type="entry name" value="tRNA_TsaA"/>
    <property type="match status" value="1"/>
</dbReference>
<dbReference type="PANTHER" id="PTHR12818:SF0">
    <property type="entry name" value="TRNA (ADENINE(37)-N6)-METHYLTRANSFERASE"/>
    <property type="match status" value="1"/>
</dbReference>
<reference evidence="4" key="1">
    <citation type="journal article" date="2021" name="PeerJ">
        <title>Extensive microbial diversity within the chicken gut microbiome revealed by metagenomics and culture.</title>
        <authorList>
            <person name="Gilroy R."/>
            <person name="Ravi A."/>
            <person name="Getino M."/>
            <person name="Pursley I."/>
            <person name="Horton D.L."/>
            <person name="Alikhan N.F."/>
            <person name="Baker D."/>
            <person name="Gharbi K."/>
            <person name="Hall N."/>
            <person name="Watson M."/>
            <person name="Adriaenssens E.M."/>
            <person name="Foster-Nyarko E."/>
            <person name="Jarju S."/>
            <person name="Secka A."/>
            <person name="Antonio M."/>
            <person name="Oren A."/>
            <person name="Chaudhuri R.R."/>
            <person name="La Ragione R."/>
            <person name="Hildebrand F."/>
            <person name="Pallen M.J."/>
        </authorList>
    </citation>
    <scope>NUCLEOTIDE SEQUENCE</scope>
    <source>
        <strain evidence="4">ChiHecec3B27-8219</strain>
    </source>
</reference>
<dbReference type="AlphaFoldDB" id="A0A9D2FX70"/>
<dbReference type="InterPro" id="IPR023370">
    <property type="entry name" value="TrmO-like_N"/>
</dbReference>
<gene>
    <name evidence="4" type="primary">tsaA</name>
    <name evidence="4" type="ORF">H9966_04335</name>
</gene>
<dbReference type="Gene3D" id="2.40.30.70">
    <property type="entry name" value="YaeB-like"/>
    <property type="match status" value="1"/>
</dbReference>
<dbReference type="Pfam" id="PF18389">
    <property type="entry name" value="TrmO_C"/>
    <property type="match status" value="1"/>
</dbReference>
<proteinExistence type="inferred from homology"/>
<dbReference type="InterPro" id="IPR040372">
    <property type="entry name" value="YaeB-like"/>
</dbReference>
<dbReference type="PROSITE" id="PS01318">
    <property type="entry name" value="TSAA_1"/>
    <property type="match status" value="1"/>
</dbReference>
<dbReference type="Pfam" id="PF01980">
    <property type="entry name" value="TrmO_N"/>
    <property type="match status" value="1"/>
</dbReference>
<dbReference type="CDD" id="cd09281">
    <property type="entry name" value="UPF0066"/>
    <property type="match status" value="1"/>
</dbReference>
<keyword evidence="1" id="KW-0949">S-adenosyl-L-methionine</keyword>